<comment type="caution">
    <text evidence="2">The sequence shown here is derived from an EMBL/GenBank/DDBJ whole genome shotgun (WGS) entry which is preliminary data.</text>
</comment>
<sequence length="205" mass="22301">MSRHEVTRVAGIGAPGGRAAEAALLVCAEYADTALYHHSLRSYFFGAAWAREHGYDYDSELFFVSALLHDLSLTPPFDSHALPFEEAGGHLARVFTAGLGWPDARRDRAAELIVLHMRDDVTPQEDIESRLLQVGTSADVSGTGLEAFDVSFRRELVGAYPRLGFAEAFVGHFRDQAERKPGCAAAELVAGGWAKRALDNGLDRA</sequence>
<proteinExistence type="predicted"/>
<evidence type="ECO:0000313" key="2">
    <source>
        <dbReference type="EMBL" id="GAA0625023.1"/>
    </source>
</evidence>
<dbReference type="Pfam" id="PF01966">
    <property type="entry name" value="HD"/>
    <property type="match status" value="1"/>
</dbReference>
<dbReference type="InterPro" id="IPR006674">
    <property type="entry name" value="HD_domain"/>
</dbReference>
<dbReference type="PANTHER" id="PTHR35569">
    <property type="entry name" value="CYANAMIDE HYDRATASE DDI2-RELATED"/>
    <property type="match status" value="1"/>
</dbReference>
<dbReference type="EMBL" id="BAAACA010000058">
    <property type="protein sequence ID" value="GAA0625023.1"/>
    <property type="molecule type" value="Genomic_DNA"/>
</dbReference>
<reference evidence="2 3" key="1">
    <citation type="journal article" date="2019" name="Int. J. Syst. Evol. Microbiol.">
        <title>The Global Catalogue of Microorganisms (GCM) 10K type strain sequencing project: providing services to taxonomists for standard genome sequencing and annotation.</title>
        <authorList>
            <consortium name="The Broad Institute Genomics Platform"/>
            <consortium name="The Broad Institute Genome Sequencing Center for Infectious Disease"/>
            <person name="Wu L."/>
            <person name="Ma J."/>
        </authorList>
    </citation>
    <scope>NUCLEOTIDE SEQUENCE [LARGE SCALE GENOMIC DNA]</scope>
    <source>
        <strain evidence="2 3">JCM 5067</strain>
    </source>
</reference>
<protein>
    <submittedName>
        <fullName evidence="2">HD domain-containing protein</fullName>
    </submittedName>
</protein>
<gene>
    <name evidence="2" type="ORF">GCM10010394_64670</name>
</gene>
<dbReference type="Gene3D" id="1.10.3210.10">
    <property type="entry name" value="Hypothetical protein af1432"/>
    <property type="match status" value="1"/>
</dbReference>
<dbReference type="SUPFAM" id="SSF109604">
    <property type="entry name" value="HD-domain/PDEase-like"/>
    <property type="match status" value="1"/>
</dbReference>
<evidence type="ECO:0000313" key="3">
    <source>
        <dbReference type="Proteomes" id="UP001500668"/>
    </source>
</evidence>
<dbReference type="Proteomes" id="UP001500668">
    <property type="component" value="Unassembled WGS sequence"/>
</dbReference>
<organism evidence="2 3">
    <name type="scientific">Streptomyces crystallinus</name>
    <dbReference type="NCBI Taxonomy" id="68191"/>
    <lineage>
        <taxon>Bacteria</taxon>
        <taxon>Bacillati</taxon>
        <taxon>Actinomycetota</taxon>
        <taxon>Actinomycetes</taxon>
        <taxon>Kitasatosporales</taxon>
        <taxon>Streptomycetaceae</taxon>
        <taxon>Streptomyces</taxon>
    </lineage>
</organism>
<accession>A0ABN1H033</accession>
<dbReference type="RefSeq" id="WP_344079992.1">
    <property type="nucleotide sequence ID" value="NZ_BAAACA010000058.1"/>
</dbReference>
<evidence type="ECO:0000259" key="1">
    <source>
        <dbReference type="Pfam" id="PF01966"/>
    </source>
</evidence>
<feature type="domain" description="HD" evidence="1">
    <location>
        <begin position="36"/>
        <end position="133"/>
    </location>
</feature>
<dbReference type="PANTHER" id="PTHR35569:SF1">
    <property type="entry name" value="CYANAMIDE HYDRATASE DDI2-RELATED"/>
    <property type="match status" value="1"/>
</dbReference>
<keyword evidence="3" id="KW-1185">Reference proteome</keyword>
<name>A0ABN1H033_9ACTN</name>